<keyword evidence="3" id="KW-1185">Reference proteome</keyword>
<gene>
    <name evidence="2" type="ORF">DFR58_109163</name>
</gene>
<feature type="coiled-coil region" evidence="1">
    <location>
        <begin position="13"/>
        <end position="88"/>
    </location>
</feature>
<dbReference type="Gene3D" id="6.10.250.2540">
    <property type="match status" value="1"/>
</dbReference>
<keyword evidence="1" id="KW-0175">Coiled coil</keyword>
<comment type="caution">
    <text evidence="2">The sequence shown here is derived from an EMBL/GenBank/DDBJ whole genome shotgun (WGS) entry which is preliminary data.</text>
</comment>
<evidence type="ECO:0000313" key="3">
    <source>
        <dbReference type="Proteomes" id="UP000253034"/>
    </source>
</evidence>
<dbReference type="AlphaFoldDB" id="A0A369B6H6"/>
<name>A0A369B6H6_9FIRM</name>
<proteinExistence type="predicted"/>
<sequence length="94" mass="11515">MEDKAFELITQMYSEMKQQFEDMNKQFEDMNKQFKEVNRKLDQKADKTDIVRLENELNPKVQALFDGYKQHTDILERIENEVTRQEEIIMRRIK</sequence>
<accession>A0A369B6H6</accession>
<protein>
    <submittedName>
        <fullName evidence="2">Uncharacterized protein</fullName>
    </submittedName>
</protein>
<evidence type="ECO:0000313" key="2">
    <source>
        <dbReference type="EMBL" id="RCX16935.1"/>
    </source>
</evidence>
<dbReference type="Proteomes" id="UP000253034">
    <property type="component" value="Unassembled WGS sequence"/>
</dbReference>
<dbReference type="OrthoDB" id="1707934at2"/>
<reference evidence="2 3" key="1">
    <citation type="submission" date="2018-07" db="EMBL/GenBank/DDBJ databases">
        <title>Genomic Encyclopedia of Type Strains, Phase IV (KMG-IV): sequencing the most valuable type-strain genomes for metagenomic binning, comparative biology and taxonomic classification.</title>
        <authorList>
            <person name="Goeker M."/>
        </authorList>
    </citation>
    <scope>NUCLEOTIDE SEQUENCE [LARGE SCALE GENOMIC DNA]</scope>
    <source>
        <strain evidence="2 3">DSM 27016</strain>
    </source>
</reference>
<evidence type="ECO:0000256" key="1">
    <source>
        <dbReference type="SAM" id="Coils"/>
    </source>
</evidence>
<dbReference type="EMBL" id="QPJT01000009">
    <property type="protein sequence ID" value="RCX16935.1"/>
    <property type="molecule type" value="Genomic_DNA"/>
</dbReference>
<organism evidence="2 3">
    <name type="scientific">Anaerobacterium chartisolvens</name>
    <dbReference type="NCBI Taxonomy" id="1297424"/>
    <lineage>
        <taxon>Bacteria</taxon>
        <taxon>Bacillati</taxon>
        <taxon>Bacillota</taxon>
        <taxon>Clostridia</taxon>
        <taxon>Eubacteriales</taxon>
        <taxon>Oscillospiraceae</taxon>
        <taxon>Anaerobacterium</taxon>
    </lineage>
</organism>
<dbReference type="RefSeq" id="WP_114297660.1">
    <property type="nucleotide sequence ID" value="NZ_QPJT01000009.1"/>
</dbReference>